<accession>A0A1X7NS72</accession>
<protein>
    <submittedName>
        <fullName evidence="1">Transcription regulator of the Arc/MetJ class</fullName>
    </submittedName>
</protein>
<dbReference type="InterPro" id="IPR019239">
    <property type="entry name" value="VapB_antitoxin"/>
</dbReference>
<dbReference type="EMBL" id="FXBL01000004">
    <property type="protein sequence ID" value="SMH40039.1"/>
    <property type="molecule type" value="Genomic_DNA"/>
</dbReference>
<evidence type="ECO:0000313" key="1">
    <source>
        <dbReference type="EMBL" id="SMH40039.1"/>
    </source>
</evidence>
<keyword evidence="2" id="KW-1185">Reference proteome</keyword>
<dbReference type="Proteomes" id="UP000193083">
    <property type="component" value="Unassembled WGS sequence"/>
</dbReference>
<dbReference type="AlphaFoldDB" id="A0A1X7NS72"/>
<name>A0A1X7NS72_9HYPH</name>
<evidence type="ECO:0000313" key="2">
    <source>
        <dbReference type="Proteomes" id="UP000193083"/>
    </source>
</evidence>
<proteinExistence type="predicted"/>
<dbReference type="Pfam" id="PF09957">
    <property type="entry name" value="VapB_antitoxin"/>
    <property type="match status" value="1"/>
</dbReference>
<reference evidence="2" key="1">
    <citation type="submission" date="2017-04" db="EMBL/GenBank/DDBJ databases">
        <authorList>
            <person name="Varghese N."/>
            <person name="Submissions S."/>
        </authorList>
    </citation>
    <scope>NUCLEOTIDE SEQUENCE [LARGE SCALE GENOMIC DNA]</scope>
    <source>
        <strain evidence="2">B5P</strain>
    </source>
</reference>
<sequence>MGASMRTNIDIDEQLLEEAKKIAGVSTKKAAIEAALEKFVRLHRQREALDALWGIGWEGNLDEMREGRDFGEIK</sequence>
<gene>
    <name evidence="1" type="ORF">SAMN02982922_2258</name>
</gene>
<organism evidence="1 2">
    <name type="scientific">Mesorhizobium australicum</name>
    <dbReference type="NCBI Taxonomy" id="536018"/>
    <lineage>
        <taxon>Bacteria</taxon>
        <taxon>Pseudomonadati</taxon>
        <taxon>Pseudomonadota</taxon>
        <taxon>Alphaproteobacteria</taxon>
        <taxon>Hyphomicrobiales</taxon>
        <taxon>Phyllobacteriaceae</taxon>
        <taxon>Mesorhizobium</taxon>
    </lineage>
</organism>